<feature type="domain" description="3-keto-alpha-glucoside-1,2-lyase/3-keto-2-hydroxy-glucal hydratase" evidence="1">
    <location>
        <begin position="10"/>
        <end position="169"/>
    </location>
</feature>
<evidence type="ECO:0000313" key="3">
    <source>
        <dbReference type="Proteomes" id="UP000609651"/>
    </source>
</evidence>
<sequence>MDPAAGVFRAAGVGNTELFSADRFDDFELTFEWRLPPGGPVSGNGGGVVVRAEGWNALGLDPRGVEVDLLSEADRDGRRYGTGCLALYDTPVDVPADRRTRRHVYRTADVPRRGPHAWNAARIVCDGDALTVAINGAVVNRAAGLPRRAAPIVLRSQRTAIEYRDVAVRPLPRSN</sequence>
<reference evidence="2 3" key="1">
    <citation type="journal article" date="2020" name="Syst. Appl. Microbiol.">
        <title>Alienimonas chondri sp. nov., a novel planctomycete isolated from the biofilm of the red alga Chondrus crispus.</title>
        <authorList>
            <person name="Vitorino I."/>
            <person name="Albuquerque L."/>
            <person name="Wiegand S."/>
            <person name="Kallscheuer N."/>
            <person name="da Costa M.S."/>
            <person name="Lobo-da-Cunha A."/>
            <person name="Jogler C."/>
            <person name="Lage O.M."/>
        </authorList>
    </citation>
    <scope>NUCLEOTIDE SEQUENCE [LARGE SCALE GENOMIC DNA]</scope>
    <source>
        <strain evidence="2 3">LzC2</strain>
    </source>
</reference>
<dbReference type="Proteomes" id="UP000609651">
    <property type="component" value="Unassembled WGS sequence"/>
</dbReference>
<dbReference type="EMBL" id="WTPX01000091">
    <property type="protein sequence ID" value="NNJ26685.1"/>
    <property type="molecule type" value="Genomic_DNA"/>
</dbReference>
<comment type="caution">
    <text evidence="2">The sequence shown here is derived from an EMBL/GenBank/DDBJ whole genome shotgun (WGS) entry which is preliminary data.</text>
</comment>
<dbReference type="Gene3D" id="2.60.120.560">
    <property type="entry name" value="Exo-inulinase, domain 1"/>
    <property type="match status" value="1"/>
</dbReference>
<protein>
    <recommendedName>
        <fullName evidence="1">3-keto-alpha-glucoside-1,2-lyase/3-keto-2-hydroxy-glucal hydratase domain-containing protein</fullName>
    </recommendedName>
</protein>
<accession>A0ABX1VFP1</accession>
<organism evidence="2 3">
    <name type="scientific">Alienimonas chondri</name>
    <dbReference type="NCBI Taxonomy" id="2681879"/>
    <lineage>
        <taxon>Bacteria</taxon>
        <taxon>Pseudomonadati</taxon>
        <taxon>Planctomycetota</taxon>
        <taxon>Planctomycetia</taxon>
        <taxon>Planctomycetales</taxon>
        <taxon>Planctomycetaceae</taxon>
        <taxon>Alienimonas</taxon>
    </lineage>
</organism>
<dbReference type="Pfam" id="PF06439">
    <property type="entry name" value="3keto-disac_hyd"/>
    <property type="match status" value="1"/>
</dbReference>
<dbReference type="InterPro" id="IPR010496">
    <property type="entry name" value="AL/BT2_dom"/>
</dbReference>
<proteinExistence type="predicted"/>
<gene>
    <name evidence="2" type="ORF">LzC2_27750</name>
</gene>
<evidence type="ECO:0000313" key="2">
    <source>
        <dbReference type="EMBL" id="NNJ26685.1"/>
    </source>
</evidence>
<evidence type="ECO:0000259" key="1">
    <source>
        <dbReference type="Pfam" id="PF06439"/>
    </source>
</evidence>
<keyword evidence="3" id="KW-1185">Reference proteome</keyword>
<name>A0ABX1VFP1_9PLAN</name>